<evidence type="ECO:0000259" key="2">
    <source>
        <dbReference type="Pfam" id="PF10536"/>
    </source>
</evidence>
<feature type="compositionally biased region" description="Polar residues" evidence="1">
    <location>
        <begin position="16"/>
        <end position="34"/>
    </location>
</feature>
<feature type="region of interest" description="Disordered" evidence="1">
    <location>
        <begin position="1"/>
        <end position="43"/>
    </location>
</feature>
<accession>A0AAV0DQL3</accession>
<feature type="domain" description="Aminotransferase-like plant mobile" evidence="2">
    <location>
        <begin position="144"/>
        <end position="194"/>
    </location>
</feature>
<comment type="caution">
    <text evidence="3">The sequence shown here is derived from an EMBL/GenBank/DDBJ whole genome shotgun (WGS) entry which is preliminary data.</text>
</comment>
<dbReference type="PANTHER" id="PTHR46033">
    <property type="entry name" value="PROTEIN MAIN-LIKE 2"/>
    <property type="match status" value="1"/>
</dbReference>
<evidence type="ECO:0000313" key="3">
    <source>
        <dbReference type="EMBL" id="CAH9107416.1"/>
    </source>
</evidence>
<name>A0AAV0DQL3_9ASTE</name>
<keyword evidence="4" id="KW-1185">Reference proteome</keyword>
<dbReference type="Pfam" id="PF10536">
    <property type="entry name" value="PMD"/>
    <property type="match status" value="1"/>
</dbReference>
<protein>
    <recommendedName>
        <fullName evidence="2">Aminotransferase-like plant mobile domain-containing protein</fullName>
    </recommendedName>
</protein>
<dbReference type="AlphaFoldDB" id="A0AAV0DQL3"/>
<gene>
    <name evidence="3" type="ORF">CEPIT_LOCUS17987</name>
</gene>
<reference evidence="3" key="1">
    <citation type="submission" date="2022-07" db="EMBL/GenBank/DDBJ databases">
        <authorList>
            <person name="Macas J."/>
            <person name="Novak P."/>
            <person name="Neumann P."/>
        </authorList>
    </citation>
    <scope>NUCLEOTIDE SEQUENCE</scope>
</reference>
<proteinExistence type="predicted"/>
<feature type="non-terminal residue" evidence="3">
    <location>
        <position position="194"/>
    </location>
</feature>
<dbReference type="InterPro" id="IPR044824">
    <property type="entry name" value="MAIN-like"/>
</dbReference>
<dbReference type="InterPro" id="IPR019557">
    <property type="entry name" value="AminoTfrase-like_pln_mobile"/>
</dbReference>
<evidence type="ECO:0000313" key="4">
    <source>
        <dbReference type="Proteomes" id="UP001152523"/>
    </source>
</evidence>
<organism evidence="3 4">
    <name type="scientific">Cuscuta epithymum</name>
    <dbReference type="NCBI Taxonomy" id="186058"/>
    <lineage>
        <taxon>Eukaryota</taxon>
        <taxon>Viridiplantae</taxon>
        <taxon>Streptophyta</taxon>
        <taxon>Embryophyta</taxon>
        <taxon>Tracheophyta</taxon>
        <taxon>Spermatophyta</taxon>
        <taxon>Magnoliopsida</taxon>
        <taxon>eudicotyledons</taxon>
        <taxon>Gunneridae</taxon>
        <taxon>Pentapetalae</taxon>
        <taxon>asterids</taxon>
        <taxon>lamiids</taxon>
        <taxon>Solanales</taxon>
        <taxon>Convolvulaceae</taxon>
        <taxon>Cuscuteae</taxon>
        <taxon>Cuscuta</taxon>
        <taxon>Cuscuta subgen. Cuscuta</taxon>
    </lineage>
</organism>
<dbReference type="Proteomes" id="UP001152523">
    <property type="component" value="Unassembled WGS sequence"/>
</dbReference>
<evidence type="ECO:0000256" key="1">
    <source>
        <dbReference type="SAM" id="MobiDB-lite"/>
    </source>
</evidence>
<sequence>MVGSPTILGDLPLSKNRVSPQTEHFTEPSPTKSSCCDGRRRRRTNRHLQLRRSSISGDSTPATLHLHLQHSLLLILGMEVIADPGPSDPSVLTLQASHRSEDVWLGMDVQVDRCREHLRGLSHLHVDPRVLAYVRAAGFFTLHRLVATVPLDRALLTALLERWRQETHSFHLPVGEVTVTLGDVAVLTGLEVDG</sequence>
<dbReference type="EMBL" id="CAMAPF010000144">
    <property type="protein sequence ID" value="CAH9107416.1"/>
    <property type="molecule type" value="Genomic_DNA"/>
</dbReference>
<dbReference type="GO" id="GO:0010073">
    <property type="term" value="P:meristem maintenance"/>
    <property type="evidence" value="ECO:0007669"/>
    <property type="project" value="InterPro"/>
</dbReference>
<dbReference type="PANTHER" id="PTHR46033:SF8">
    <property type="entry name" value="PROTEIN MAINTENANCE OF MERISTEMS-LIKE"/>
    <property type="match status" value="1"/>
</dbReference>